<reference evidence="1" key="1">
    <citation type="submission" date="2019-08" db="EMBL/GenBank/DDBJ databases">
        <authorList>
            <person name="Kucharzyk K."/>
            <person name="Murdoch R.W."/>
            <person name="Higgins S."/>
            <person name="Loffler F."/>
        </authorList>
    </citation>
    <scope>NUCLEOTIDE SEQUENCE</scope>
</reference>
<name>A0A645EWS3_9ZZZZ</name>
<evidence type="ECO:0008006" key="2">
    <source>
        <dbReference type="Google" id="ProtNLM"/>
    </source>
</evidence>
<dbReference type="InterPro" id="IPR026989">
    <property type="entry name" value="TnpV"/>
</dbReference>
<sequence length="121" mass="13817">MTKGALNMEMTYTMRGDYLLPDLTLPSQPSIGKYGMLRKSFLKEHRKATYTSLLLSGKLMEHLAEIDRTARERVERMTAQMAGMEGVNEEMKSADPMKWVGLMNNLKHSAEETVLTELIYN</sequence>
<evidence type="ECO:0000313" key="1">
    <source>
        <dbReference type="EMBL" id="MPN05886.1"/>
    </source>
</evidence>
<gene>
    <name evidence="1" type="ORF">SDC9_153140</name>
</gene>
<proteinExistence type="predicted"/>
<dbReference type="EMBL" id="VSSQ01051785">
    <property type="protein sequence ID" value="MPN05886.1"/>
    <property type="molecule type" value="Genomic_DNA"/>
</dbReference>
<comment type="caution">
    <text evidence="1">The sequence shown here is derived from an EMBL/GenBank/DDBJ whole genome shotgun (WGS) entry which is preliminary data.</text>
</comment>
<dbReference type="AlphaFoldDB" id="A0A645EWS3"/>
<protein>
    <recommendedName>
        <fullName evidence="2">TnpV protein</fullName>
    </recommendedName>
</protein>
<organism evidence="1">
    <name type="scientific">bioreactor metagenome</name>
    <dbReference type="NCBI Taxonomy" id="1076179"/>
    <lineage>
        <taxon>unclassified sequences</taxon>
        <taxon>metagenomes</taxon>
        <taxon>ecological metagenomes</taxon>
    </lineage>
</organism>
<accession>A0A645EWS3</accession>
<dbReference type="Pfam" id="PF14198">
    <property type="entry name" value="TnpV"/>
    <property type="match status" value="1"/>
</dbReference>